<evidence type="ECO:0000259" key="2">
    <source>
        <dbReference type="Pfam" id="PF00582"/>
    </source>
</evidence>
<organism evidence="3 4">
    <name type="scientific">Rhizobium mesosinicum</name>
    <dbReference type="NCBI Taxonomy" id="335017"/>
    <lineage>
        <taxon>Bacteria</taxon>
        <taxon>Pseudomonadati</taxon>
        <taxon>Pseudomonadota</taxon>
        <taxon>Alphaproteobacteria</taxon>
        <taxon>Hyphomicrobiales</taxon>
        <taxon>Rhizobiaceae</taxon>
        <taxon>Rhizobium/Agrobacterium group</taxon>
        <taxon>Rhizobium</taxon>
    </lineage>
</organism>
<dbReference type="RefSeq" id="WP_220334340.1">
    <property type="nucleotide sequence ID" value="NZ_JAEUAK010000003.1"/>
</dbReference>
<comment type="similarity">
    <text evidence="1">Belongs to the universal stress protein A family.</text>
</comment>
<dbReference type="Proteomes" id="UP000717752">
    <property type="component" value="Unassembled WGS sequence"/>
</dbReference>
<evidence type="ECO:0000313" key="3">
    <source>
        <dbReference type="EMBL" id="MBW9052337.1"/>
    </source>
</evidence>
<dbReference type="InterPro" id="IPR006015">
    <property type="entry name" value="Universal_stress_UspA"/>
</dbReference>
<reference evidence="3 4" key="1">
    <citation type="journal article" date="2021" name="MBio">
        <title>Poor Competitiveness of Bradyrhizobium in Pigeon Pea Root Colonization in Indian Soils.</title>
        <authorList>
            <person name="Chalasani D."/>
            <person name="Basu A."/>
            <person name="Pullabhotla S.V.S.R.N."/>
            <person name="Jorrin B."/>
            <person name="Neal A.L."/>
            <person name="Poole P.S."/>
            <person name="Podile A.R."/>
            <person name="Tkacz A."/>
        </authorList>
    </citation>
    <scope>NUCLEOTIDE SEQUENCE [LARGE SCALE GENOMIC DNA]</scope>
    <source>
        <strain evidence="3 4">HU56</strain>
    </source>
</reference>
<protein>
    <submittedName>
        <fullName evidence="3">Universal stress protein</fullName>
    </submittedName>
</protein>
<dbReference type="PRINTS" id="PR01438">
    <property type="entry name" value="UNVRSLSTRESS"/>
</dbReference>
<dbReference type="CDD" id="cd00293">
    <property type="entry name" value="USP-like"/>
    <property type="match status" value="1"/>
</dbReference>
<dbReference type="EMBL" id="JAEUAK010000003">
    <property type="protein sequence ID" value="MBW9052337.1"/>
    <property type="molecule type" value="Genomic_DNA"/>
</dbReference>
<dbReference type="PANTHER" id="PTHR46268">
    <property type="entry name" value="STRESS RESPONSE PROTEIN NHAX"/>
    <property type="match status" value="1"/>
</dbReference>
<gene>
    <name evidence="3" type="ORF">JNB85_07895</name>
</gene>
<dbReference type="Gene3D" id="3.40.50.12370">
    <property type="match status" value="1"/>
</dbReference>
<sequence>MTIKTVLSILNVEHFDEDLKAAAAFCEIYGAHLSALVISMGSAGAIGEYNAMSTVWLDERQREIEELAEAADRVKDILAREDLSCDVDHVYTEFAWADQDIAERALYADVVLIGRQAADDEDLRKRIFDGALFQTPTPILINRGPRAISSAAKSILVAWDSSNEASRAARQSLELLKQADVVYITLIDPVASMRANGEEPGADIAAYLARHGVKVQVDRLASGGRRADEVLRQHAVDVAANLIVMGAFSHPRWQQTLFGGVTRSMIEEARIPIFMAH</sequence>
<accession>A0ABS7GR97</accession>
<evidence type="ECO:0000313" key="4">
    <source>
        <dbReference type="Proteomes" id="UP000717752"/>
    </source>
</evidence>
<keyword evidence="4" id="KW-1185">Reference proteome</keyword>
<proteinExistence type="inferred from homology"/>
<dbReference type="InterPro" id="IPR006016">
    <property type="entry name" value="UspA"/>
</dbReference>
<evidence type="ECO:0000256" key="1">
    <source>
        <dbReference type="ARBA" id="ARBA00008791"/>
    </source>
</evidence>
<dbReference type="SUPFAM" id="SSF52402">
    <property type="entry name" value="Adenine nucleotide alpha hydrolases-like"/>
    <property type="match status" value="1"/>
</dbReference>
<name>A0ABS7GR97_9HYPH</name>
<feature type="domain" description="UspA" evidence="2">
    <location>
        <begin position="153"/>
        <end position="275"/>
    </location>
</feature>
<comment type="caution">
    <text evidence="3">The sequence shown here is derived from an EMBL/GenBank/DDBJ whole genome shotgun (WGS) entry which is preliminary data.</text>
</comment>
<dbReference type="PANTHER" id="PTHR46268:SF15">
    <property type="entry name" value="UNIVERSAL STRESS PROTEIN HP_0031"/>
    <property type="match status" value="1"/>
</dbReference>
<dbReference type="Pfam" id="PF00582">
    <property type="entry name" value="Usp"/>
    <property type="match status" value="1"/>
</dbReference>